<dbReference type="InterPro" id="IPR000163">
    <property type="entry name" value="Prohibitin"/>
</dbReference>
<sequence length="275" mass="30695">MKKEEKLVFTVAFLIIGGVLFRTTAVTRIPANTVGVKVSATSGVQKQTLSTGYHLKVPFIDKIYKMPTSVQQKKIKKITTQTEDAQWLDTTLDVKYRVSEKNAMNVFKDYQSMENVNKSLIKAAVQRAVEQVTVNYDIYEALGSKRNELYAEIEKSLSERLAKESIELVSVTLTDQDAGDEIEKAIKDESVKQKQVDSAKQDKEKAKIEAETKQIQAQAEADAQVIKAKGEAESNNTKAASITDNLIKMKEAEARYKHGWVEVQTSGEVITNKGQ</sequence>
<dbReference type="EMBL" id="AE014074">
    <property type="protein sequence ID" value="AAM79309.1"/>
    <property type="molecule type" value="Genomic_DNA"/>
</dbReference>
<evidence type="ECO:0000313" key="3">
    <source>
        <dbReference type="Proteomes" id="UP000000564"/>
    </source>
</evidence>
<dbReference type="InterPro" id="IPR001107">
    <property type="entry name" value="Band_7"/>
</dbReference>
<accession>A0A0H2UUC8</accession>
<organism evidence="2 3">
    <name type="scientific">Streptococcus pyogenes serotype M3 (strain ATCC BAA-595 / MGAS315)</name>
    <dbReference type="NCBI Taxonomy" id="198466"/>
    <lineage>
        <taxon>Bacteria</taxon>
        <taxon>Bacillati</taxon>
        <taxon>Bacillota</taxon>
        <taxon>Bacilli</taxon>
        <taxon>Lactobacillales</taxon>
        <taxon>Streptococcaceae</taxon>
        <taxon>Streptococcus</taxon>
    </lineage>
</organism>
<dbReference type="HOGENOM" id="CLU_047969_1_0_9"/>
<dbReference type="PANTHER" id="PTHR42911">
    <property type="entry name" value="MODULATOR OF FTSH PROTEASE HFLC"/>
    <property type="match status" value="1"/>
</dbReference>
<dbReference type="PANTHER" id="PTHR42911:SF2">
    <property type="entry name" value="PROHIBITIN FAMILY PROTEIN"/>
    <property type="match status" value="1"/>
</dbReference>
<dbReference type="Pfam" id="PF01145">
    <property type="entry name" value="Band_7"/>
    <property type="match status" value="1"/>
</dbReference>
<evidence type="ECO:0000313" key="2">
    <source>
        <dbReference type="EMBL" id="AAM79309.1"/>
    </source>
</evidence>
<reference evidence="2 3" key="1">
    <citation type="journal article" date="2002" name="Proc. Natl. Acad. Sci. U.S.A.">
        <title>Genome sequence of a serotype M3 strain of group A Streptococcus: phage-encoded toxins, the high-virulence phenotype, and clone emergence.</title>
        <authorList>
            <person name="Beres S.B."/>
            <person name="Sylva G.L."/>
            <person name="Barbian K.D."/>
            <person name="Lei B."/>
            <person name="Hoff J.S."/>
            <person name="Mammarella N.D."/>
            <person name="Liu M.Y."/>
            <person name="Smoot J.C."/>
            <person name="Porcella S.F."/>
            <person name="Parkins L.D."/>
            <person name="Campbell D.S."/>
            <person name="Smith T.M."/>
            <person name="McCormick J.K."/>
            <person name="Leung D.Y."/>
            <person name="Schlievert P.M."/>
            <person name="Musser J.M."/>
        </authorList>
    </citation>
    <scope>NUCLEOTIDE SEQUENCE [LARGE SCALE GENOMIC DNA]</scope>
    <source>
        <strain evidence="3">ATCC BAA-595 / MGAS315</strain>
    </source>
</reference>
<dbReference type="RefSeq" id="WP_011054433.1">
    <property type="nucleotide sequence ID" value="NC_004070.1"/>
</dbReference>
<dbReference type="KEGG" id="spg:SpyM3_0702"/>
<feature type="domain" description="Band 7" evidence="1">
    <location>
        <begin position="24"/>
        <end position="190"/>
    </location>
</feature>
<dbReference type="Gene3D" id="3.30.479.30">
    <property type="entry name" value="Band 7 domain"/>
    <property type="match status" value="1"/>
</dbReference>
<dbReference type="AlphaFoldDB" id="A0A0H2UUC8"/>
<dbReference type="CDD" id="cd03401">
    <property type="entry name" value="SPFH_prohibitin"/>
    <property type="match status" value="1"/>
</dbReference>
<evidence type="ECO:0000259" key="1">
    <source>
        <dbReference type="SMART" id="SM00244"/>
    </source>
</evidence>
<dbReference type="SMART" id="SM00244">
    <property type="entry name" value="PHB"/>
    <property type="match status" value="1"/>
</dbReference>
<dbReference type="SUPFAM" id="SSF117892">
    <property type="entry name" value="Band 7/SPFH domain"/>
    <property type="match status" value="1"/>
</dbReference>
<gene>
    <name evidence="2" type="ordered locus">SpyM3_0702</name>
</gene>
<dbReference type="InterPro" id="IPR036013">
    <property type="entry name" value="Band_7/SPFH_dom_sf"/>
</dbReference>
<dbReference type="GO" id="GO:0016020">
    <property type="term" value="C:membrane"/>
    <property type="evidence" value="ECO:0007669"/>
    <property type="project" value="InterPro"/>
</dbReference>
<proteinExistence type="predicted"/>
<protein>
    <recommendedName>
        <fullName evidence="1">Band 7 domain-containing protein</fullName>
    </recommendedName>
</protein>
<dbReference type="Proteomes" id="UP000000564">
    <property type="component" value="Chromosome"/>
</dbReference>
<name>A0A0H2UUC8_STRP3</name>